<evidence type="ECO:0000256" key="1">
    <source>
        <dbReference type="SAM" id="MobiDB-lite"/>
    </source>
</evidence>
<feature type="compositionally biased region" description="Acidic residues" evidence="1">
    <location>
        <begin position="1344"/>
        <end position="1372"/>
    </location>
</feature>
<dbReference type="OrthoDB" id="436635at2759"/>
<feature type="compositionally biased region" description="Basic residues" evidence="1">
    <location>
        <begin position="2315"/>
        <end position="2327"/>
    </location>
</feature>
<evidence type="ECO:0000256" key="2">
    <source>
        <dbReference type="SAM" id="SignalP"/>
    </source>
</evidence>
<feature type="region of interest" description="Disordered" evidence="1">
    <location>
        <begin position="2271"/>
        <end position="2327"/>
    </location>
</feature>
<name>A0A812IXC1_9DINO</name>
<feature type="signal peptide" evidence="2">
    <location>
        <begin position="1"/>
        <end position="20"/>
    </location>
</feature>
<feature type="compositionally biased region" description="Polar residues" evidence="1">
    <location>
        <begin position="1809"/>
        <end position="1831"/>
    </location>
</feature>
<accession>A0A812IXC1</accession>
<feature type="compositionally biased region" description="Basic and acidic residues" evidence="1">
    <location>
        <begin position="2200"/>
        <end position="2214"/>
    </location>
</feature>
<feature type="compositionally biased region" description="Low complexity" evidence="1">
    <location>
        <begin position="1373"/>
        <end position="1383"/>
    </location>
</feature>
<keyword evidence="4" id="KW-1185">Reference proteome</keyword>
<proteinExistence type="predicted"/>
<dbReference type="EMBL" id="CAJNJA010002781">
    <property type="protein sequence ID" value="CAE7170810.1"/>
    <property type="molecule type" value="Genomic_DNA"/>
</dbReference>
<feature type="compositionally biased region" description="Low complexity" evidence="1">
    <location>
        <begin position="1215"/>
        <end position="1233"/>
    </location>
</feature>
<feature type="chain" id="PRO_5032814544" description="Retrovirus-related Pol polyprotein from type-1 retrotransposable element R2" evidence="2">
    <location>
        <begin position="21"/>
        <end position="2327"/>
    </location>
</feature>
<evidence type="ECO:0000313" key="3">
    <source>
        <dbReference type="EMBL" id="CAE7170810.1"/>
    </source>
</evidence>
<feature type="compositionally biased region" description="Polar residues" evidence="1">
    <location>
        <begin position="2271"/>
        <end position="2289"/>
    </location>
</feature>
<reference evidence="3" key="1">
    <citation type="submission" date="2021-02" db="EMBL/GenBank/DDBJ databases">
        <authorList>
            <person name="Dougan E. K."/>
            <person name="Rhodes N."/>
            <person name="Thang M."/>
            <person name="Chan C."/>
        </authorList>
    </citation>
    <scope>NUCLEOTIDE SEQUENCE</scope>
</reference>
<feature type="compositionally biased region" description="Low complexity" evidence="1">
    <location>
        <begin position="1193"/>
        <end position="1202"/>
    </location>
</feature>
<protein>
    <recommendedName>
        <fullName evidence="5">Retrovirus-related Pol polyprotein from type-1 retrotransposable element R2</fullName>
    </recommendedName>
</protein>
<feature type="compositionally biased region" description="Polar residues" evidence="1">
    <location>
        <begin position="2303"/>
        <end position="2314"/>
    </location>
</feature>
<gene>
    <name evidence="3" type="ORF">SNEC2469_LOCUS490</name>
</gene>
<feature type="compositionally biased region" description="Basic and acidic residues" evidence="1">
    <location>
        <begin position="1913"/>
        <end position="1922"/>
    </location>
</feature>
<sequence>MAVLLLFFLVLFSSVSNTQANCWSTLSPSGSPPSERYGAAGHFSLNQTTHLFALPTDCPPRLLQETYGKIVHLELPARQGEIVVQGIRRPFSVNLEAMETESPARKRGVPPEEGLSLESIREVLRTEIQGAVGGVTDRVAALERSLQSHNERTFQAVETLSTGQAEQGLQIRQLATDSKAMATRLNNLEGTIKTIQSSGSTPSTMDSGRVPALVMGGWPPDTLAADVLNKANEMARDLQLQINMADAFVPGVRRGFVLVPIAPMDGENEEAMRQRVQTCIRRVNASNISLGWKPDGNPAKLWLTLSQPPERRRRAALAGKVKRLIIEAGGPSLIARIEPEWATGTVWFKDHKISSGTSAGPPGSSIAGCGWIDIPKIAELIGGDPQQLAKTWERDESGDHFGPTLQGDLTSLTTTRGCWSTANNRVNGEGVALPSRRLISGHVSHKFTIAETDETLSCTGRGEQILTWCTEQGITLIDYVASRHLRFVSADVGPKSKVIWSARLITEPVHRSMKFQESPALKKLRKVAKGATPGPESRSAWKLVEKTLKQERKAWQRELASRAGALEWNAYRAVKQKSSRSNWAEHLLDKPDWEDALKKHMSTIFAQKPPADTAAAMQSMRDEATRLCKTCPWRPFSESEMRITMSKWKKHKATGTDGIALEALQLLFEDSYWRPRIAELINDSLYRGDIPEWVSEGASVLLPKTAVPQGWSDTRPITLSSAILKWIAQLLLLRGTPALLDCCQHQWASRHKQGVELILAMRKLARVAHEWKTPFYIVKIDIAKAFDSIAQEKLGDLVMRKIARGGLPWEARLWLKLLEARELNFYVQKHKVPVAQTNGVSPPPHSGAAFMDDTYVWGESPEYVQEVLQALETKFYIGGVQVAPDGPHSIMTILGSSSTGIKFDAAPPSEKHDMRGYNGGRHMRYRCSGSYGATSAEQCSNQRFTSSVGETSPGGAQISAIAGNQWWIPAQDRNRWQHLCKAFIVTFDPPWASGNQLALPGPLLDRRRSSMCFVVLMASALCCLRSGAGPSPAPEIIIVDSDSESDMSDMPWAPLEPEPPHQPTIVEADEVTDMPTDYHDEEGLSDNLETNNPPPRRLLSRGCETIKAVHKGGVPYYQTTAQMPVAEDRYATYRIGYAQTYDPAADPWHEDGMFPGRAGQVPISMPYDPWEDDLDQPAQPAQQVQPPPGGHPGQYYVPQQQPHHAHPPPRPMQNPPQTLAQALPQQQPQQMMPGGTGPPTAPGAGHFQPPTMDPWGFIARHYASQGPLLPPSQWSHNLLGLGQHRQQSHATPVPQEEAADTTCSTDAACEGGDPLDEQADEREVEPEAMEDTVEEGEAPLHNEADDELTDVPEDDLEWDSDQPDTDEEEEELASASADAPGAKAPKRPAGHGSQRVANKAKKSDVKKLWRERNWGKKPKWLSWRAALAYLQRDEQPPAREPLPPTPSPQREHLRAALAAHHYSYDDQGNLVQLRGDGVAKYPVQIIDNRPIPAQGQAGGQPLDNADLQLHNHYHNVIGDLLVVQPTHITDYPHVPGSASSSSSRGPREPPQETGGPPLPDMTDLDQQAAEAINAGRAPPWRIEGDGPSMRSSVRVDDNSHDLSWVQGVTPATLPPPMPLHPRTILSMRGTATGSWRGTTWSPPSNSVVRHPARLDVEPTLVIYKTLAGRPERGILPDGIHMTIHPAGAWIATTRFELGFARTPRYWLVEVDYAPPPGPDRMQLRTGESFWLEWRGEERQWQRRPRFHNDIAVLGGFPDIPQAQAPRPPTPPQRRDPTTAQSSSQPRQRGFNPQYFVDTRPLRGRLIPTATPTSTAQEPSSSTATDSSFGRSTQEEHGRPRAKSKAKPPQPPQPSSGSETETSWPSEDPQQNHDDQALLQSFVKNIAAPAEATEDAEDVTLMQKGRSPPSAEPGNDRATREPARGSTPQAPEALDVHGTADDTAWFSVAANFEGDFTVHGLLRLLQKILHEMLQQSFTLPSDYLTSLAYHACYYISKLQSTHDRNMQPTTSTGENPASQAAAGPTAMVFCITNTFVEAEAALESLAHHHDELPKRHLTKELQRAEALLRDGRAIFKSWARDPNAPGALPGTAASQNALDGVGWSFLALEEGGTATLDEVLHNAWLATQRCNKYMDELLAWIEQQFQDSNARGSPSPKRRRTEVATGSLSHPVFVNEEQGGNPPTLHSGRAEPHAVPVPPDVRPRPDPAKDHRARSGPEPGPAPYNVLRAQQILEGVLPFTEQQVACALQEAHAYLLQWTSSLWGEPIVLTDSAESSGQPASHNNLGSGSAMTDDRGALPPTLPAANSSDDASTVTSHRRRRLHASILD</sequence>
<feature type="region of interest" description="Disordered" evidence="1">
    <location>
        <begin position="2147"/>
        <end position="2223"/>
    </location>
</feature>
<comment type="caution">
    <text evidence="3">The sequence shown here is derived from an EMBL/GenBank/DDBJ whole genome shotgun (WGS) entry which is preliminary data.</text>
</comment>
<evidence type="ECO:0000313" key="4">
    <source>
        <dbReference type="Proteomes" id="UP000601435"/>
    </source>
</evidence>
<organism evidence="3 4">
    <name type="scientific">Symbiodinium necroappetens</name>
    <dbReference type="NCBI Taxonomy" id="1628268"/>
    <lineage>
        <taxon>Eukaryota</taxon>
        <taxon>Sar</taxon>
        <taxon>Alveolata</taxon>
        <taxon>Dinophyceae</taxon>
        <taxon>Suessiales</taxon>
        <taxon>Symbiodiniaceae</taxon>
        <taxon>Symbiodinium</taxon>
    </lineage>
</organism>
<feature type="region of interest" description="Disordered" evidence="1">
    <location>
        <begin position="1283"/>
        <end position="1404"/>
    </location>
</feature>
<evidence type="ECO:0008006" key="5">
    <source>
        <dbReference type="Google" id="ProtNLM"/>
    </source>
</evidence>
<feature type="region of interest" description="Disordered" evidence="1">
    <location>
        <begin position="1751"/>
        <end position="1871"/>
    </location>
</feature>
<dbReference type="Proteomes" id="UP000601435">
    <property type="component" value="Unassembled WGS sequence"/>
</dbReference>
<feature type="region of interest" description="Disordered" evidence="1">
    <location>
        <begin position="1890"/>
        <end position="1934"/>
    </location>
</feature>
<feature type="compositionally biased region" description="Low complexity" evidence="1">
    <location>
        <begin position="1300"/>
        <end position="1310"/>
    </location>
</feature>
<feature type="region of interest" description="Disordered" evidence="1">
    <location>
        <begin position="1531"/>
        <end position="1597"/>
    </location>
</feature>
<feature type="compositionally biased region" description="Acidic residues" evidence="1">
    <location>
        <begin position="1313"/>
        <end position="1337"/>
    </location>
</feature>
<feature type="region of interest" description="Disordered" evidence="1">
    <location>
        <begin position="1151"/>
        <end position="1252"/>
    </location>
</feature>
<keyword evidence="2" id="KW-0732">Signal</keyword>